<accession>A0A918PYG9</accession>
<reference evidence="1" key="2">
    <citation type="submission" date="2020-09" db="EMBL/GenBank/DDBJ databases">
        <authorList>
            <person name="Sun Q."/>
            <person name="Kim S."/>
        </authorList>
    </citation>
    <scope>NUCLEOTIDE SEQUENCE</scope>
    <source>
        <strain evidence="1">KCTC 12368</strain>
    </source>
</reference>
<evidence type="ECO:0000313" key="2">
    <source>
        <dbReference type="Proteomes" id="UP000619457"/>
    </source>
</evidence>
<dbReference type="EMBL" id="BMWX01000003">
    <property type="protein sequence ID" value="GGZ27204.1"/>
    <property type="molecule type" value="Genomic_DNA"/>
</dbReference>
<proteinExistence type="predicted"/>
<keyword evidence="2" id="KW-1185">Reference proteome</keyword>
<dbReference type="AlphaFoldDB" id="A0A918PYG9"/>
<protein>
    <submittedName>
        <fullName evidence="1">Uncharacterized protein</fullName>
    </submittedName>
</protein>
<evidence type="ECO:0000313" key="1">
    <source>
        <dbReference type="EMBL" id="GGZ27204.1"/>
    </source>
</evidence>
<name>A0A918PYG9_9BACT</name>
<organism evidence="1 2">
    <name type="scientific">Echinicola pacifica</name>
    <dbReference type="NCBI Taxonomy" id="346377"/>
    <lineage>
        <taxon>Bacteria</taxon>
        <taxon>Pseudomonadati</taxon>
        <taxon>Bacteroidota</taxon>
        <taxon>Cytophagia</taxon>
        <taxon>Cytophagales</taxon>
        <taxon>Cyclobacteriaceae</taxon>
        <taxon>Echinicola</taxon>
    </lineage>
</organism>
<gene>
    <name evidence="1" type="ORF">GCM10007049_19970</name>
</gene>
<sequence length="237" mass="25940">MAHAQVAIADEWSLFNNIGAIGNLKESSIFCSYDQRLGINDLTTLGAGAVIASDWGNFGLGVSRYGGEVFNQQLINVGYGHQMGIASLGAQLIYLQTNIEGYGKRAVPLIGFGGRAALSPEFYFGAYLFNVGRAKYGPDTDDYYPTVLQVGLAYLPETKLSVSLEAEKDILLPASFKMGLEYNLVHKFWARCGASTAPSNFHFGLGFRPRKFKIDYALGQNNKLGSTHHFSMSYIIH</sequence>
<dbReference type="Proteomes" id="UP000619457">
    <property type="component" value="Unassembled WGS sequence"/>
</dbReference>
<reference evidence="1" key="1">
    <citation type="journal article" date="2014" name="Int. J. Syst. Evol. Microbiol.">
        <title>Complete genome sequence of Corynebacterium casei LMG S-19264T (=DSM 44701T), isolated from a smear-ripened cheese.</title>
        <authorList>
            <consortium name="US DOE Joint Genome Institute (JGI-PGF)"/>
            <person name="Walter F."/>
            <person name="Albersmeier A."/>
            <person name="Kalinowski J."/>
            <person name="Ruckert C."/>
        </authorList>
    </citation>
    <scope>NUCLEOTIDE SEQUENCE</scope>
    <source>
        <strain evidence="1">KCTC 12368</strain>
    </source>
</reference>
<comment type="caution">
    <text evidence="1">The sequence shown here is derived from an EMBL/GenBank/DDBJ whole genome shotgun (WGS) entry which is preliminary data.</text>
</comment>